<accession>A0A3P7UQR6</accession>
<evidence type="ECO:0000313" key="4">
    <source>
        <dbReference type="WBParaSite" id="HPBE_0000205001-mRNA-1"/>
    </source>
</evidence>
<name>A0A183F7A8_HELPZ</name>
<evidence type="ECO:0000256" key="1">
    <source>
        <dbReference type="SAM" id="MobiDB-lite"/>
    </source>
</evidence>
<organism evidence="3 4">
    <name type="scientific">Heligmosomoides polygyrus</name>
    <name type="common">Parasitic roundworm</name>
    <dbReference type="NCBI Taxonomy" id="6339"/>
    <lineage>
        <taxon>Eukaryota</taxon>
        <taxon>Metazoa</taxon>
        <taxon>Ecdysozoa</taxon>
        <taxon>Nematoda</taxon>
        <taxon>Chromadorea</taxon>
        <taxon>Rhabditida</taxon>
        <taxon>Rhabditina</taxon>
        <taxon>Rhabditomorpha</taxon>
        <taxon>Strongyloidea</taxon>
        <taxon>Heligmosomidae</taxon>
        <taxon>Heligmosomoides</taxon>
    </lineage>
</organism>
<reference evidence="4" key="2">
    <citation type="submission" date="2019-09" db="UniProtKB">
        <authorList>
            <consortium name="WormBaseParasite"/>
        </authorList>
    </citation>
    <scope>IDENTIFICATION</scope>
</reference>
<feature type="compositionally biased region" description="Basic and acidic residues" evidence="1">
    <location>
        <begin position="7"/>
        <end position="16"/>
    </location>
</feature>
<dbReference type="Proteomes" id="UP000050761">
    <property type="component" value="Unassembled WGS sequence"/>
</dbReference>
<gene>
    <name evidence="2" type="ORF">HPBE_LOCUS2051</name>
</gene>
<accession>A0A183F7A8</accession>
<dbReference type="AlphaFoldDB" id="A0A183F7A8"/>
<proteinExistence type="predicted"/>
<dbReference type="WBParaSite" id="HPBE_0000205001-mRNA-1">
    <property type="protein sequence ID" value="HPBE_0000205001-mRNA-1"/>
    <property type="gene ID" value="HPBE_0000205001"/>
</dbReference>
<reference evidence="2 3" key="1">
    <citation type="submission" date="2018-11" db="EMBL/GenBank/DDBJ databases">
        <authorList>
            <consortium name="Pathogen Informatics"/>
        </authorList>
    </citation>
    <scope>NUCLEOTIDE SEQUENCE [LARGE SCALE GENOMIC DNA]</scope>
</reference>
<evidence type="ECO:0000313" key="2">
    <source>
        <dbReference type="EMBL" id="VDO22823.1"/>
    </source>
</evidence>
<dbReference type="EMBL" id="UZAH01002711">
    <property type="protein sequence ID" value="VDO22823.1"/>
    <property type="molecule type" value="Genomic_DNA"/>
</dbReference>
<feature type="compositionally biased region" description="Basic and acidic residues" evidence="1">
    <location>
        <begin position="25"/>
        <end position="38"/>
    </location>
</feature>
<evidence type="ECO:0000313" key="3">
    <source>
        <dbReference type="Proteomes" id="UP000050761"/>
    </source>
</evidence>
<keyword evidence="3" id="KW-1185">Reference proteome</keyword>
<feature type="region of interest" description="Disordered" evidence="1">
    <location>
        <begin position="1"/>
        <end position="52"/>
    </location>
</feature>
<feature type="region of interest" description="Disordered" evidence="1">
    <location>
        <begin position="99"/>
        <end position="130"/>
    </location>
</feature>
<protein>
    <submittedName>
        <fullName evidence="2 4">Uncharacterized protein</fullName>
    </submittedName>
</protein>
<sequence length="130" mass="14931">MGRKRLRLMEGSDPKVKSPIRRLRKAEVQTERAGRRESSQVQAGMGQENRDGCHRGQREFIVILRVGCRRARLGRQTIDGCFSAVQTLTWRRWQSLRSDGRRQKRAVHRNTAAAVGTPRERSALPDSFFS</sequence>